<dbReference type="GO" id="GO:0003677">
    <property type="term" value="F:DNA binding"/>
    <property type="evidence" value="ECO:0007669"/>
    <property type="project" value="UniProtKB-KW"/>
</dbReference>
<proteinExistence type="inferred from homology"/>
<dbReference type="EMBL" id="LM676388">
    <property type="protein sequence ID" value="CEP26059.1"/>
    <property type="molecule type" value="Genomic_DNA"/>
</dbReference>
<dbReference type="InterPro" id="IPR050090">
    <property type="entry name" value="Tyrosine_recombinase_XerCD"/>
</dbReference>
<evidence type="ECO:0000256" key="2">
    <source>
        <dbReference type="ARBA" id="ARBA00023125"/>
    </source>
</evidence>
<dbReference type="Gene3D" id="1.10.443.10">
    <property type="entry name" value="Intergrase catalytic core"/>
    <property type="match status" value="1"/>
</dbReference>
<name>A0A0B7NY77_PROFF</name>
<dbReference type="PROSITE" id="PS51898">
    <property type="entry name" value="TYR_RECOMBINASE"/>
    <property type="match status" value="1"/>
</dbReference>
<keyword evidence="2" id="KW-0238">DNA-binding</keyword>
<dbReference type="GO" id="GO:0015074">
    <property type="term" value="P:DNA integration"/>
    <property type="evidence" value="ECO:0007669"/>
    <property type="project" value="InterPro"/>
</dbReference>
<comment type="similarity">
    <text evidence="1">Belongs to the 'phage' integrase family.</text>
</comment>
<dbReference type="AlphaFoldDB" id="A0A0B7NY77"/>
<dbReference type="CDD" id="cd01189">
    <property type="entry name" value="INT_ICEBs1_C_like"/>
    <property type="match status" value="1"/>
</dbReference>
<feature type="domain" description="Tyr recombinase" evidence="4">
    <location>
        <begin position="177"/>
        <end position="384"/>
    </location>
</feature>
<keyword evidence="3" id="KW-0233">DNA recombination</keyword>
<sequence>MKRRRKSTLGTIMAKDRGFKARYWRLGVLHTPGHTFASFELADQWLIGEQLLIDRDEWTPPAQRRAVEEADQITFGVYSARWIEHRQVRGRPLKARTAADYRAMRAHALARFLDVPITAIDRAQTLAWYESMDPGAPVARSHAYALFRSILASAVEDGIIATNPVHVRGASGGRRHPEVELFTVEQVGQLADLMPPQHRAAVLIAAWCGLRFGELAALRRSDIELNDTGGYISVARGIVTVDGHQQVTTPKSDSGERRVPIPRNIWPDLREHLKRYAQWGKDGLLFPPTTPGTDYLTPGQLYGHRPTYDKDGNVKKQGGGYYRARHLLGRDDLSFHKLRHFAATNYAVAGATTKELMTLMGHADPEIAMRYQHAAHSRIAELADRVSELSKVQSSGTS</sequence>
<gene>
    <name evidence="5" type="primary">int</name>
    <name evidence="5" type="ORF">PFCIRM138_03810</name>
</gene>
<dbReference type="PANTHER" id="PTHR30349:SF64">
    <property type="entry name" value="PROPHAGE INTEGRASE INTD-RELATED"/>
    <property type="match status" value="1"/>
</dbReference>
<organism evidence="5">
    <name type="scientific">Propionibacterium freudenreichii subsp. freudenreichii</name>
    <dbReference type="NCBI Taxonomy" id="66712"/>
    <lineage>
        <taxon>Bacteria</taxon>
        <taxon>Bacillati</taxon>
        <taxon>Actinomycetota</taxon>
        <taxon>Actinomycetes</taxon>
        <taxon>Propionibacteriales</taxon>
        <taxon>Propionibacteriaceae</taxon>
        <taxon>Propionibacterium</taxon>
    </lineage>
</organism>
<reference evidence="5" key="1">
    <citation type="submission" date="2014-08" db="EMBL/GenBank/DDBJ databases">
        <authorList>
            <person name="Falentin Helene"/>
        </authorList>
    </citation>
    <scope>NUCLEOTIDE SEQUENCE</scope>
</reference>
<dbReference type="Gene3D" id="1.10.150.130">
    <property type="match status" value="1"/>
</dbReference>
<dbReference type="InterPro" id="IPR002104">
    <property type="entry name" value="Integrase_catalytic"/>
</dbReference>
<dbReference type="Pfam" id="PF00589">
    <property type="entry name" value="Phage_integrase"/>
    <property type="match status" value="1"/>
</dbReference>
<dbReference type="InterPro" id="IPR010998">
    <property type="entry name" value="Integrase_recombinase_N"/>
</dbReference>
<dbReference type="GO" id="GO:0006310">
    <property type="term" value="P:DNA recombination"/>
    <property type="evidence" value="ECO:0007669"/>
    <property type="project" value="UniProtKB-KW"/>
</dbReference>
<dbReference type="InterPro" id="IPR013762">
    <property type="entry name" value="Integrase-like_cat_sf"/>
</dbReference>
<evidence type="ECO:0000313" key="5">
    <source>
        <dbReference type="EMBL" id="CEP26059.1"/>
    </source>
</evidence>
<evidence type="ECO:0000256" key="1">
    <source>
        <dbReference type="ARBA" id="ARBA00008857"/>
    </source>
</evidence>
<evidence type="ECO:0000256" key="3">
    <source>
        <dbReference type="ARBA" id="ARBA00023172"/>
    </source>
</evidence>
<protein>
    <submittedName>
        <fullName evidence="5">Phage integrase</fullName>
    </submittedName>
</protein>
<accession>A0A0B7NY77</accession>
<dbReference type="InterPro" id="IPR011010">
    <property type="entry name" value="DNA_brk_join_enz"/>
</dbReference>
<evidence type="ECO:0000259" key="4">
    <source>
        <dbReference type="PROSITE" id="PS51898"/>
    </source>
</evidence>
<dbReference type="SUPFAM" id="SSF56349">
    <property type="entry name" value="DNA breaking-rejoining enzymes"/>
    <property type="match status" value="1"/>
</dbReference>
<dbReference type="PANTHER" id="PTHR30349">
    <property type="entry name" value="PHAGE INTEGRASE-RELATED"/>
    <property type="match status" value="1"/>
</dbReference>